<accession>A0AA40FSM7</accession>
<organism evidence="1 2">
    <name type="scientific">Melipona bicolor</name>
    <dbReference type="NCBI Taxonomy" id="60889"/>
    <lineage>
        <taxon>Eukaryota</taxon>
        <taxon>Metazoa</taxon>
        <taxon>Ecdysozoa</taxon>
        <taxon>Arthropoda</taxon>
        <taxon>Hexapoda</taxon>
        <taxon>Insecta</taxon>
        <taxon>Pterygota</taxon>
        <taxon>Neoptera</taxon>
        <taxon>Endopterygota</taxon>
        <taxon>Hymenoptera</taxon>
        <taxon>Apocrita</taxon>
        <taxon>Aculeata</taxon>
        <taxon>Apoidea</taxon>
        <taxon>Anthophila</taxon>
        <taxon>Apidae</taxon>
        <taxon>Melipona</taxon>
    </lineage>
</organism>
<comment type="caution">
    <text evidence="1">The sequence shown here is derived from an EMBL/GenBank/DDBJ whole genome shotgun (WGS) entry which is preliminary data.</text>
</comment>
<evidence type="ECO:0000313" key="2">
    <source>
        <dbReference type="Proteomes" id="UP001177670"/>
    </source>
</evidence>
<reference evidence="1" key="1">
    <citation type="submission" date="2021-10" db="EMBL/GenBank/DDBJ databases">
        <title>Melipona bicolor Genome sequencing and assembly.</title>
        <authorList>
            <person name="Araujo N.S."/>
            <person name="Arias M.C."/>
        </authorList>
    </citation>
    <scope>NUCLEOTIDE SEQUENCE</scope>
    <source>
        <strain evidence="1">USP_2M_L1-L4_2017</strain>
        <tissue evidence="1">Whole body</tissue>
    </source>
</reference>
<sequence length="157" mass="17532">MEKFVLYYLNLFCSGEFPCYNTHCLGAGTSGKVYEFLSALSRLVSPENPSHLAELCSEQTRPSTVDWSMEPTFPNTCQTQARKITQDGNQQLLADEVSHEDTIADGPRLNVAENHLQGSHSRKDDCSIKARNRRFSAGHNPQSTRPAFPSPIAIFVR</sequence>
<dbReference type="Proteomes" id="UP001177670">
    <property type="component" value="Unassembled WGS sequence"/>
</dbReference>
<dbReference type="AlphaFoldDB" id="A0AA40FSM7"/>
<keyword evidence="2" id="KW-1185">Reference proteome</keyword>
<dbReference type="EMBL" id="JAHYIQ010000019">
    <property type="protein sequence ID" value="KAK1124142.1"/>
    <property type="molecule type" value="Genomic_DNA"/>
</dbReference>
<protein>
    <submittedName>
        <fullName evidence="1">Uncharacterized protein</fullName>
    </submittedName>
</protein>
<evidence type="ECO:0000313" key="1">
    <source>
        <dbReference type="EMBL" id="KAK1124142.1"/>
    </source>
</evidence>
<proteinExistence type="predicted"/>
<name>A0AA40FSM7_9HYME</name>
<gene>
    <name evidence="1" type="ORF">K0M31_007166</name>
</gene>